<dbReference type="Proteomes" id="UP001207116">
    <property type="component" value="Unassembled WGS sequence"/>
</dbReference>
<organism evidence="1 2">
    <name type="scientific">Lentiprolixibacter aurantiacus</name>
    <dbReference type="NCBI Taxonomy" id="2993939"/>
    <lineage>
        <taxon>Bacteria</taxon>
        <taxon>Pseudomonadati</taxon>
        <taxon>Bacteroidota</taxon>
        <taxon>Flavobacteriia</taxon>
        <taxon>Flavobacteriales</taxon>
        <taxon>Flavobacteriaceae</taxon>
        <taxon>Lentiprolixibacter</taxon>
    </lineage>
</organism>
<gene>
    <name evidence="1" type="ORF">OO016_07455</name>
</gene>
<proteinExistence type="predicted"/>
<dbReference type="EMBL" id="JAPFQP010000002">
    <property type="protein sequence ID" value="MCX2719431.1"/>
    <property type="molecule type" value="Genomic_DNA"/>
</dbReference>
<keyword evidence="2" id="KW-1185">Reference proteome</keyword>
<reference evidence="1" key="1">
    <citation type="submission" date="2022-11" db="EMBL/GenBank/DDBJ databases">
        <title>The characterization of three novel Bacteroidetes species and genomic analysis of their roles in tidal elemental geochemical cycles.</title>
        <authorList>
            <person name="Ma K.-J."/>
        </authorList>
    </citation>
    <scope>NUCLEOTIDE SEQUENCE</scope>
    <source>
        <strain evidence="1">M415</strain>
    </source>
</reference>
<sequence length="307" mass="36428">MLKRLINTFLVSLIFFSTGIAQEPQLFSRKDFDLRGPVKNCLVITSYGQEEFEFNPQGLLTKSITRFSEKDYSITYYKYQDSLLLEQRNENYMQGQLDETTSIAHFYTRDTTSNRITERIYSYQKEFLDQYEYIYNEENRLIRIIRSNEEGVDETEITYIAENDENTVTYTINGVIQKSIKTTVKNKETPEEQELVLTREYLGGVPNRAIEVVRDNEGFIRSSKEFFFDAEKEEFKLRQRKDFEYDAEGNPSKETILLGRAKSSKAYIHQLDGSEFRNWIKQIVTPDNTYKTRRITYFESEEKTKER</sequence>
<evidence type="ECO:0000313" key="1">
    <source>
        <dbReference type="EMBL" id="MCX2719431.1"/>
    </source>
</evidence>
<name>A0AAE3SNQ5_9FLAO</name>
<protein>
    <submittedName>
        <fullName evidence="1">Uncharacterized protein</fullName>
    </submittedName>
</protein>
<dbReference type="RefSeq" id="WP_266012088.1">
    <property type="nucleotide sequence ID" value="NZ_JAPFQP010000002.1"/>
</dbReference>
<comment type="caution">
    <text evidence="1">The sequence shown here is derived from an EMBL/GenBank/DDBJ whole genome shotgun (WGS) entry which is preliminary data.</text>
</comment>
<accession>A0AAE3SNQ5</accession>
<evidence type="ECO:0000313" key="2">
    <source>
        <dbReference type="Proteomes" id="UP001207116"/>
    </source>
</evidence>
<dbReference type="AlphaFoldDB" id="A0AAE3SNQ5"/>